<dbReference type="AlphaFoldDB" id="A0A2U0SJ29"/>
<dbReference type="InterPro" id="IPR028098">
    <property type="entry name" value="Glyco_trans_4-like_N"/>
</dbReference>
<keyword evidence="2" id="KW-0808">Transferase</keyword>
<reference evidence="2 3" key="1">
    <citation type="submission" date="2018-05" db="EMBL/GenBank/DDBJ databases">
        <title>Description of Sphingomonas pokkalii sp nov, isolated from the rhizosphere of saline tolerant pokkali rice and its draft genome analysis.</title>
        <authorList>
            <person name="Menon R."/>
            <person name="Kumari S."/>
            <person name="Rameshkumar N."/>
        </authorList>
    </citation>
    <scope>NUCLEOTIDE SEQUENCE [LARGE SCALE GENOMIC DNA]</scope>
    <source>
        <strain evidence="2 3">L3B27</strain>
    </source>
</reference>
<dbReference type="CDD" id="cd03811">
    <property type="entry name" value="GT4_GT28_WabH-like"/>
    <property type="match status" value="1"/>
</dbReference>
<proteinExistence type="predicted"/>
<name>A0A2U0SJ29_9SPHN</name>
<gene>
    <name evidence="2" type="ORF">DD559_04470</name>
</gene>
<dbReference type="Pfam" id="PF13439">
    <property type="entry name" value="Glyco_transf_4"/>
    <property type="match status" value="1"/>
</dbReference>
<comment type="caution">
    <text evidence="2">The sequence shown here is derived from an EMBL/GenBank/DDBJ whole genome shotgun (WGS) entry which is preliminary data.</text>
</comment>
<dbReference type="PANTHER" id="PTHR12526">
    <property type="entry name" value="GLYCOSYLTRANSFERASE"/>
    <property type="match status" value="1"/>
</dbReference>
<evidence type="ECO:0000259" key="1">
    <source>
        <dbReference type="Pfam" id="PF13439"/>
    </source>
</evidence>
<feature type="domain" description="Glycosyltransferase subfamily 4-like N-terminal" evidence="1">
    <location>
        <begin position="9"/>
        <end position="144"/>
    </location>
</feature>
<dbReference type="Pfam" id="PF13692">
    <property type="entry name" value="Glyco_trans_1_4"/>
    <property type="match status" value="1"/>
</dbReference>
<dbReference type="Gene3D" id="3.40.50.2000">
    <property type="entry name" value="Glycogen Phosphorylase B"/>
    <property type="match status" value="2"/>
</dbReference>
<dbReference type="SUPFAM" id="SSF53756">
    <property type="entry name" value="UDP-Glycosyltransferase/glycogen phosphorylase"/>
    <property type="match status" value="1"/>
</dbReference>
<protein>
    <submittedName>
        <fullName evidence="2">Glycosyltransferase</fullName>
    </submittedName>
</protein>
<dbReference type="OrthoDB" id="9790710at2"/>
<evidence type="ECO:0000313" key="2">
    <source>
        <dbReference type="EMBL" id="PVX31329.1"/>
    </source>
</evidence>
<dbReference type="GO" id="GO:0016757">
    <property type="term" value="F:glycosyltransferase activity"/>
    <property type="evidence" value="ECO:0007669"/>
    <property type="project" value="UniProtKB-ARBA"/>
</dbReference>
<dbReference type="EMBL" id="QENQ01000001">
    <property type="protein sequence ID" value="PVX31329.1"/>
    <property type="molecule type" value="Genomic_DNA"/>
</dbReference>
<evidence type="ECO:0000313" key="3">
    <source>
        <dbReference type="Proteomes" id="UP000245890"/>
    </source>
</evidence>
<sequence>MTFLHSFEPGGVERVALRLVRHWRAAGVDAPLFVGRQTGPMREEFADIAFDVPRQPRRSQAGWETLWMILTLPAAIRRLRPDILFVAGSTYTIVAVMMRLLLGRRCPPIVVKISNDLARRDLPVIPRFFWRAWLRIQARCARFWVVMDESMLPELPGVMARRSRVVHDPAIELDRIVTAPRVADGGPRRFVAIGRMVAQKHFALLLRAFAKAVRPGETLTILGDGAERTALEALAGELGIAGQVQFAGHVPDAAARLAEFDALLMSSRYEGIPAAIIEALAAGLAVVTTDCGRGVHGLLGEGRFGVIVPQDEAALAAAIRAPTPMADRAEVRAFLERFTIDRSAQLYLNVFAEAAIEQRVVPQTAEWATPLAR</sequence>
<dbReference type="Proteomes" id="UP000245890">
    <property type="component" value="Unassembled WGS sequence"/>
</dbReference>
<accession>A0A2U0SJ29</accession>
<keyword evidence="3" id="KW-1185">Reference proteome</keyword>
<organism evidence="2 3">
    <name type="scientific">Sphingomonas pokkalii</name>
    <dbReference type="NCBI Taxonomy" id="2175090"/>
    <lineage>
        <taxon>Bacteria</taxon>
        <taxon>Pseudomonadati</taxon>
        <taxon>Pseudomonadota</taxon>
        <taxon>Alphaproteobacteria</taxon>
        <taxon>Sphingomonadales</taxon>
        <taxon>Sphingomonadaceae</taxon>
        <taxon>Sphingomonas</taxon>
    </lineage>
</organism>